<comment type="caution">
    <text evidence="2">The sequence shown here is derived from an EMBL/GenBank/DDBJ whole genome shotgun (WGS) entry which is preliminary data.</text>
</comment>
<feature type="compositionally biased region" description="Polar residues" evidence="1">
    <location>
        <begin position="105"/>
        <end position="120"/>
    </location>
</feature>
<evidence type="ECO:0000313" key="2">
    <source>
        <dbReference type="EMBL" id="RWR73815.1"/>
    </source>
</evidence>
<feature type="compositionally biased region" description="Acidic residues" evidence="1">
    <location>
        <begin position="44"/>
        <end position="54"/>
    </location>
</feature>
<feature type="compositionally biased region" description="Basic and acidic residues" evidence="1">
    <location>
        <begin position="88"/>
        <end position="97"/>
    </location>
</feature>
<organism evidence="2 3">
    <name type="scientific">Cinnamomum micranthum f. kanehirae</name>
    <dbReference type="NCBI Taxonomy" id="337451"/>
    <lineage>
        <taxon>Eukaryota</taxon>
        <taxon>Viridiplantae</taxon>
        <taxon>Streptophyta</taxon>
        <taxon>Embryophyta</taxon>
        <taxon>Tracheophyta</taxon>
        <taxon>Spermatophyta</taxon>
        <taxon>Magnoliopsida</taxon>
        <taxon>Magnoliidae</taxon>
        <taxon>Laurales</taxon>
        <taxon>Lauraceae</taxon>
        <taxon>Cinnamomum</taxon>
    </lineage>
</organism>
<keyword evidence="3" id="KW-1185">Reference proteome</keyword>
<dbReference type="PANTHER" id="PTHR34055:SF1">
    <property type="entry name" value="EXPRESSED PROTEIN"/>
    <property type="match status" value="1"/>
</dbReference>
<proteinExistence type="predicted"/>
<dbReference type="OrthoDB" id="693270at2759"/>
<name>A0A443N5N0_9MAGN</name>
<gene>
    <name evidence="2" type="ORF">CKAN_00212000</name>
</gene>
<feature type="compositionally biased region" description="Basic residues" evidence="1">
    <location>
        <begin position="1"/>
        <end position="10"/>
    </location>
</feature>
<accession>A0A443N5N0</accession>
<sequence>MGRGRGKGKKLTVVPSHEDPGNDGEELLPAYKKRGRQQKTLKEEVDEEEADNVEENGTVDHSKNVVLSKEAKGPVTVETGKKRKRYPQVKEKADSVQKENVVGVRSNNSELVKSNGFRQNGSRRKSKPRRAAEAGVECK</sequence>
<dbReference type="EMBL" id="QPKB01000001">
    <property type="protein sequence ID" value="RWR73815.1"/>
    <property type="molecule type" value="Genomic_DNA"/>
</dbReference>
<reference evidence="2 3" key="1">
    <citation type="journal article" date="2019" name="Nat. Plants">
        <title>Stout camphor tree genome fills gaps in understanding of flowering plant genome evolution.</title>
        <authorList>
            <person name="Chaw S.M."/>
            <person name="Liu Y.C."/>
            <person name="Wu Y.W."/>
            <person name="Wang H.Y."/>
            <person name="Lin C.I."/>
            <person name="Wu C.S."/>
            <person name="Ke H.M."/>
            <person name="Chang L.Y."/>
            <person name="Hsu C.Y."/>
            <person name="Yang H.T."/>
            <person name="Sudianto E."/>
            <person name="Hsu M.H."/>
            <person name="Wu K.P."/>
            <person name="Wang L.N."/>
            <person name="Leebens-Mack J.H."/>
            <person name="Tsai I.J."/>
        </authorList>
    </citation>
    <scope>NUCLEOTIDE SEQUENCE [LARGE SCALE GENOMIC DNA]</scope>
    <source>
        <strain evidence="3">cv. Chaw 1501</strain>
        <tissue evidence="2">Young leaves</tissue>
    </source>
</reference>
<feature type="region of interest" description="Disordered" evidence="1">
    <location>
        <begin position="1"/>
        <end position="139"/>
    </location>
</feature>
<protein>
    <submittedName>
        <fullName evidence="2">Uncharacterized protein</fullName>
    </submittedName>
</protein>
<dbReference type="AlphaFoldDB" id="A0A443N5N0"/>
<dbReference type="Proteomes" id="UP000283530">
    <property type="component" value="Unassembled WGS sequence"/>
</dbReference>
<evidence type="ECO:0000256" key="1">
    <source>
        <dbReference type="SAM" id="MobiDB-lite"/>
    </source>
</evidence>
<feature type="compositionally biased region" description="Basic and acidic residues" evidence="1">
    <location>
        <begin position="130"/>
        <end position="139"/>
    </location>
</feature>
<dbReference type="PANTHER" id="PTHR34055">
    <property type="entry name" value="OS09G0491596 PROTEIN"/>
    <property type="match status" value="1"/>
</dbReference>
<evidence type="ECO:0000313" key="3">
    <source>
        <dbReference type="Proteomes" id="UP000283530"/>
    </source>
</evidence>